<dbReference type="AlphaFoldDB" id="A0A9J6ATT3"/>
<gene>
    <name evidence="1" type="ORF">H5410_012955</name>
</gene>
<evidence type="ECO:0000313" key="2">
    <source>
        <dbReference type="Proteomes" id="UP000824120"/>
    </source>
</evidence>
<accession>A0A9J6ATT3</accession>
<evidence type="ECO:0000313" key="1">
    <source>
        <dbReference type="EMBL" id="KAG5627737.1"/>
    </source>
</evidence>
<proteinExistence type="predicted"/>
<reference evidence="1 2" key="1">
    <citation type="submission" date="2020-09" db="EMBL/GenBank/DDBJ databases">
        <title>De no assembly of potato wild relative species, Solanum commersonii.</title>
        <authorList>
            <person name="Cho K."/>
        </authorList>
    </citation>
    <scope>NUCLEOTIDE SEQUENCE [LARGE SCALE GENOMIC DNA]</scope>
    <source>
        <strain evidence="1">LZ3.2</strain>
        <tissue evidence="1">Leaf</tissue>
    </source>
</reference>
<name>A0A9J6ATT3_SOLCO</name>
<dbReference type="Proteomes" id="UP000824120">
    <property type="component" value="Chromosome 2"/>
</dbReference>
<dbReference type="EMBL" id="JACXVP010000002">
    <property type="protein sequence ID" value="KAG5627737.1"/>
    <property type="molecule type" value="Genomic_DNA"/>
</dbReference>
<sequence length="188" mass="20003">MRVRASGFSIEVSGRPTKPPACLSLAKAVGSVVPRDLRLEAQRRGCCRAYEAQGCLQGALWHTGGGCLEPQAERKAGAWGAQTTSKSEVEGTRGGRYGWGDRVLLVELYLEAGDEWLGGSPRGALAGGSPSAGSEAGLRAGASVAQRCGPRGGMWRGGPHVQMPQELVYYRKHSEPIVQQPEEQKMTI</sequence>
<comment type="caution">
    <text evidence="1">The sequence shown here is derived from an EMBL/GenBank/DDBJ whole genome shotgun (WGS) entry which is preliminary data.</text>
</comment>
<organism evidence="1 2">
    <name type="scientific">Solanum commersonii</name>
    <name type="common">Commerson's wild potato</name>
    <name type="synonym">Commerson's nightshade</name>
    <dbReference type="NCBI Taxonomy" id="4109"/>
    <lineage>
        <taxon>Eukaryota</taxon>
        <taxon>Viridiplantae</taxon>
        <taxon>Streptophyta</taxon>
        <taxon>Embryophyta</taxon>
        <taxon>Tracheophyta</taxon>
        <taxon>Spermatophyta</taxon>
        <taxon>Magnoliopsida</taxon>
        <taxon>eudicotyledons</taxon>
        <taxon>Gunneridae</taxon>
        <taxon>Pentapetalae</taxon>
        <taxon>asterids</taxon>
        <taxon>lamiids</taxon>
        <taxon>Solanales</taxon>
        <taxon>Solanaceae</taxon>
        <taxon>Solanoideae</taxon>
        <taxon>Solaneae</taxon>
        <taxon>Solanum</taxon>
    </lineage>
</organism>
<keyword evidence="2" id="KW-1185">Reference proteome</keyword>
<protein>
    <submittedName>
        <fullName evidence="1">Uncharacterized protein</fullName>
    </submittedName>
</protein>